<comment type="subcellular location">
    <subcellularLocation>
        <location evidence="8">Endomembrane system</location>
        <topology evidence="8">Peripheral membrane protein</topology>
        <orientation evidence="8">Cytoplasmic side</orientation>
    </subcellularLocation>
    <subcellularLocation>
        <location evidence="9">Vacuole membrane</location>
        <topology evidence="9">Peripheral membrane protein</topology>
        <orientation evidence="9">Cytoplasmic side</orientation>
    </subcellularLocation>
</comment>
<accession>A0A167QHC0</accession>
<comment type="subunit">
    <text evidence="9">Component of the homotypic vacuole fusion and vacuole protein sorting (HOPS) complex. Component of the class C core vacuole/endosome tethering (CORVET) complex.</text>
</comment>
<dbReference type="EMBL" id="AZHD01000014">
    <property type="protein sequence ID" value="OAA57644.1"/>
    <property type="molecule type" value="Genomic_DNA"/>
</dbReference>
<evidence type="ECO:0000313" key="14">
    <source>
        <dbReference type="Proteomes" id="UP000076874"/>
    </source>
</evidence>
<dbReference type="InterPro" id="IPR057308">
    <property type="entry name" value="CHCR_PEP5_VPS11"/>
</dbReference>
<dbReference type="GO" id="GO:0030897">
    <property type="term" value="C:HOPS complex"/>
    <property type="evidence" value="ECO:0007669"/>
    <property type="project" value="UniProtKB-UniRule"/>
</dbReference>
<dbReference type="GO" id="GO:0033263">
    <property type="term" value="C:CORVET complex"/>
    <property type="evidence" value="ECO:0007669"/>
    <property type="project" value="UniProtKB-UniRule"/>
</dbReference>
<dbReference type="EC" id="2.3.2.27" evidence="9"/>
<proteinExistence type="inferred from homology"/>
<comment type="caution">
    <text evidence="13">The sequence shown here is derived from an EMBL/GenBank/DDBJ whole genome shotgun (WGS) entry which is preliminary data.</text>
</comment>
<feature type="region of interest" description="Disordered" evidence="11">
    <location>
        <begin position="280"/>
        <end position="305"/>
    </location>
</feature>
<feature type="region of interest" description="Disordered" evidence="11">
    <location>
        <begin position="976"/>
        <end position="1017"/>
    </location>
</feature>
<feature type="compositionally biased region" description="Gly residues" evidence="11">
    <location>
        <begin position="295"/>
        <end position="305"/>
    </location>
</feature>
<reference evidence="13 14" key="1">
    <citation type="journal article" date="2016" name="Genome Biol. Evol.">
        <title>Divergent and convergent evolution of fungal pathogenicity.</title>
        <authorList>
            <person name="Shang Y."/>
            <person name="Xiao G."/>
            <person name="Zheng P."/>
            <person name="Cen K."/>
            <person name="Zhan S."/>
            <person name="Wang C."/>
        </authorList>
    </citation>
    <scope>NUCLEOTIDE SEQUENCE [LARGE SCALE GENOMIC DNA]</scope>
    <source>
        <strain evidence="13 14">RCEF 264</strain>
    </source>
</reference>
<dbReference type="OrthoDB" id="26184at2759"/>
<dbReference type="InterPro" id="IPR015943">
    <property type="entry name" value="WD40/YVTN_repeat-like_dom_sf"/>
</dbReference>
<dbReference type="GO" id="GO:0008270">
    <property type="term" value="F:zinc ion binding"/>
    <property type="evidence" value="ECO:0007669"/>
    <property type="project" value="UniProtKB-KW"/>
</dbReference>
<dbReference type="InterPro" id="IPR036322">
    <property type="entry name" value="WD40_repeat_dom_sf"/>
</dbReference>
<dbReference type="InterPro" id="IPR016528">
    <property type="entry name" value="VPS11"/>
</dbReference>
<evidence type="ECO:0000256" key="7">
    <source>
        <dbReference type="ARBA" id="ARBA00023136"/>
    </source>
</evidence>
<gene>
    <name evidence="13" type="ORF">SPI_07303</name>
</gene>
<dbReference type="SMART" id="SM00299">
    <property type="entry name" value="CLH"/>
    <property type="match status" value="1"/>
</dbReference>
<evidence type="ECO:0000256" key="2">
    <source>
        <dbReference type="ARBA" id="ARBA00022448"/>
    </source>
</evidence>
<dbReference type="PIRSF" id="PIRSF007860">
    <property type="entry name" value="VPS11"/>
    <property type="match status" value="1"/>
</dbReference>
<evidence type="ECO:0000256" key="11">
    <source>
        <dbReference type="SAM" id="MobiDB-lite"/>
    </source>
</evidence>
<dbReference type="GO" id="GO:0006904">
    <property type="term" value="P:vesicle docking involved in exocytosis"/>
    <property type="evidence" value="ECO:0007669"/>
    <property type="project" value="TreeGrafter"/>
</dbReference>
<keyword evidence="6 9" id="KW-0653">Protein transport</keyword>
<dbReference type="GO" id="GO:0030674">
    <property type="term" value="F:protein-macromolecule adaptor activity"/>
    <property type="evidence" value="ECO:0007669"/>
    <property type="project" value="TreeGrafter"/>
</dbReference>
<evidence type="ECO:0000256" key="1">
    <source>
        <dbReference type="ARBA" id="ARBA00007070"/>
    </source>
</evidence>
<keyword evidence="9" id="KW-0808">Transferase</keyword>
<dbReference type="PANTHER" id="PTHR23323">
    <property type="entry name" value="VACUOLAR PROTEIN SORTING-ASSOCIATED PROTEIN"/>
    <property type="match status" value="1"/>
</dbReference>
<dbReference type="GO" id="GO:0000329">
    <property type="term" value="C:fungal-type vacuole membrane"/>
    <property type="evidence" value="ECO:0007669"/>
    <property type="project" value="UniProtKB-UniRule"/>
</dbReference>
<evidence type="ECO:0000313" key="13">
    <source>
        <dbReference type="EMBL" id="OAA57644.1"/>
    </source>
</evidence>
<dbReference type="InterPro" id="IPR013083">
    <property type="entry name" value="Znf_RING/FYVE/PHD"/>
</dbReference>
<evidence type="ECO:0000256" key="9">
    <source>
        <dbReference type="PIRNR" id="PIRNR007860"/>
    </source>
</evidence>
<keyword evidence="4" id="KW-0863">Zinc-finger</keyword>
<organism evidence="13 14">
    <name type="scientific">Niveomyces insectorum RCEF 264</name>
    <dbReference type="NCBI Taxonomy" id="1081102"/>
    <lineage>
        <taxon>Eukaryota</taxon>
        <taxon>Fungi</taxon>
        <taxon>Dikarya</taxon>
        <taxon>Ascomycota</taxon>
        <taxon>Pezizomycotina</taxon>
        <taxon>Sordariomycetes</taxon>
        <taxon>Hypocreomycetidae</taxon>
        <taxon>Hypocreales</taxon>
        <taxon>Cordycipitaceae</taxon>
        <taxon>Niveomyces</taxon>
    </lineage>
</organism>
<dbReference type="GO" id="GO:0061630">
    <property type="term" value="F:ubiquitin protein ligase activity"/>
    <property type="evidence" value="ECO:0007669"/>
    <property type="project" value="UniProtKB-EC"/>
</dbReference>
<dbReference type="FunFam" id="1.25.40.10:FF:000440">
    <property type="entry name" value="E3 ubiquitin-protein ligase PEP5"/>
    <property type="match status" value="1"/>
</dbReference>
<feature type="domain" description="RING-type" evidence="12">
    <location>
        <begin position="955"/>
        <end position="1021"/>
    </location>
</feature>
<dbReference type="Pfam" id="PF12451">
    <property type="entry name" value="VPS11_C"/>
    <property type="match status" value="1"/>
</dbReference>
<evidence type="ECO:0000256" key="5">
    <source>
        <dbReference type="ARBA" id="ARBA00022833"/>
    </source>
</evidence>
<dbReference type="InterPro" id="IPR000547">
    <property type="entry name" value="Clathrin_H-chain/VPS_repeat"/>
</dbReference>
<feature type="region of interest" description="Disordered" evidence="11">
    <location>
        <begin position="647"/>
        <end position="686"/>
    </location>
</feature>
<dbReference type="GO" id="GO:0006886">
    <property type="term" value="P:intracellular protein transport"/>
    <property type="evidence" value="ECO:0007669"/>
    <property type="project" value="UniProtKB-UniRule"/>
</dbReference>
<evidence type="ECO:0000259" key="12">
    <source>
        <dbReference type="SMART" id="SM00184"/>
    </source>
</evidence>
<name>A0A167QHC0_9HYPO</name>
<dbReference type="InterPro" id="IPR016024">
    <property type="entry name" value="ARM-type_fold"/>
</dbReference>
<dbReference type="AlphaFoldDB" id="A0A167QHC0"/>
<comment type="catalytic activity">
    <reaction evidence="9">
        <text>S-ubiquitinyl-[E2 ubiquitin-conjugating enzyme]-L-cysteine + [acceptor protein]-L-lysine = [E2 ubiquitin-conjugating enzyme]-L-cysteine + N(6)-ubiquitinyl-[acceptor protein]-L-lysine.</text>
        <dbReference type="EC" id="2.3.2.27"/>
    </reaction>
</comment>
<keyword evidence="3" id="KW-0479">Metal-binding</keyword>
<dbReference type="InterPro" id="IPR057307">
    <property type="entry name" value="PEP5_VPS11_N"/>
</dbReference>
<dbReference type="SUPFAM" id="SSF48371">
    <property type="entry name" value="ARM repeat"/>
    <property type="match status" value="1"/>
</dbReference>
<dbReference type="Pfam" id="PF23341">
    <property type="entry name" value="PEP5_VPS11_N"/>
    <property type="match status" value="1"/>
</dbReference>
<dbReference type="STRING" id="1081102.A0A167QHC0"/>
<dbReference type="PROSITE" id="PS50236">
    <property type="entry name" value="CHCR"/>
    <property type="match status" value="1"/>
</dbReference>
<dbReference type="InterPro" id="IPR024763">
    <property type="entry name" value="VPS11_C"/>
</dbReference>
<keyword evidence="14" id="KW-1185">Reference proteome</keyword>
<evidence type="ECO:0000256" key="4">
    <source>
        <dbReference type="ARBA" id="ARBA00022771"/>
    </source>
</evidence>
<dbReference type="Proteomes" id="UP000076874">
    <property type="component" value="Unassembled WGS sequence"/>
</dbReference>
<evidence type="ECO:0000256" key="8">
    <source>
        <dbReference type="ARBA" id="ARBA00029433"/>
    </source>
</evidence>
<evidence type="ECO:0000256" key="6">
    <source>
        <dbReference type="ARBA" id="ARBA00022927"/>
    </source>
</evidence>
<dbReference type="Gene3D" id="3.30.40.10">
    <property type="entry name" value="Zinc/RING finger domain, C3HC4 (zinc finger)"/>
    <property type="match status" value="1"/>
</dbReference>
<keyword evidence="9" id="KW-0926">Vacuole</keyword>
<dbReference type="CDD" id="cd16688">
    <property type="entry name" value="RING-H2_Vps11"/>
    <property type="match status" value="1"/>
</dbReference>
<dbReference type="InterPro" id="IPR011990">
    <property type="entry name" value="TPR-like_helical_dom_sf"/>
</dbReference>
<keyword evidence="7 9" id="KW-0472">Membrane</keyword>
<dbReference type="GO" id="GO:0048284">
    <property type="term" value="P:organelle fusion"/>
    <property type="evidence" value="ECO:0007669"/>
    <property type="project" value="TreeGrafter"/>
</dbReference>
<dbReference type="InterPro" id="IPR001841">
    <property type="entry name" value="Znf_RING"/>
</dbReference>
<keyword evidence="9" id="KW-0833">Ubl conjugation pathway</keyword>
<dbReference type="SUPFAM" id="SSF50978">
    <property type="entry name" value="WD40 repeat-like"/>
    <property type="match status" value="1"/>
</dbReference>
<sequence>MKANCPKWKSFDFFEVKQAKPGDDEARNVFESNEIASVCSGSDSLFLGSFDGYVRIVGPSWKIVRSFLAHETGSITHMRQIEGTSLLVTVAEDLSTEPVLKVWALDKPVKKTGLPTCLSTLQINNGKKQFPISAFTTTDDLTQLAVGFANGAVTLIRGDLVNDTGTRQRIIYESEEPITGVQLDVDPKFTTTLFIATTARILKLLILSKGKAQPPKTVEDAGCAVGCMTVDRRTGAIVVARDDAIYYYTLDGRGPPRAYDAPKSLISVYNDYVALVSPPNPLGSSSGGEDNKNGGSNGGGSSGGGGGVALRRRLGASSAAASAAATDVLFNTSTFVLLETDLKVVAHSETLLSPVKAIFQLWGSLCVLTLDGKVRLYRERSLQQRLDMLYQRNLYHLAVELARKAGLSGQQQNTIFRRFGDYLYQKGSYDEAMAQYIKAIDSTEPSQIIRKFLDTQRIHNLIEYLEELHEHHRATADHTTLLLNCYAKLKDIDKLERFIKSPGDLKFDVDTAIAMCRQGGYYEQAVFLAKQHNENDLVVDILIEDAKQYDDALNFIWHLDPETAYICLMKYARVLIEHCPTDATRLFIDYYTGKYKPKLDVPTSAGVAAAAAAGGASGFAYGAASAMQNLAGYITLPYIASSGIATPASTQQSDEPKTGAANAPQQPATAEATEAATNKNSRRPEAQAPLLTYPVPKPKTAFSSFIDHPDEFIVFLEACVKEKDTLAEADRTDLYTTLFEMYLRKASEKKGEQHREEWEAKAKALIDNTTKRTGGAGDYAAAVSAPIEQANVLLLSHLAHFRTGTTLVKEQAGLPFDIFRSYTAAQDTRGALRALHKYGPDAPQLYPAALAYLTSSARVLEEAGPDELAAVLQRIHRDGLLAPLQVVQTLSQNPVATMGMLKPYLQETIERERREIAANQRRIRSFRQETEQRRAELADLGSKPAVFQATRCSQCALPLELPVVHFLCKHSFHQRCLKSSRGGGGEDENDGGRGAGRHHRGGGANNDDDDSVNPATECPLCAQDNATVRAIRRQQEEYATRHDLFRTELSSSEDRFGTVADWFQRGVMGSAGE</sequence>
<protein>
    <recommendedName>
        <fullName evidence="9">E3 ubiquitin-protein ligase PEP5</fullName>
        <ecNumber evidence="9">2.3.2.27</ecNumber>
    </recommendedName>
</protein>
<feature type="compositionally biased region" description="Low complexity" evidence="11">
    <location>
        <begin position="660"/>
        <end position="678"/>
    </location>
</feature>
<dbReference type="SMART" id="SM00184">
    <property type="entry name" value="RING"/>
    <property type="match status" value="1"/>
</dbReference>
<comment type="similarity">
    <text evidence="1 9">Belongs to the VPS11 family.</text>
</comment>
<keyword evidence="2 9" id="KW-0813">Transport</keyword>
<dbReference type="GO" id="GO:0007033">
    <property type="term" value="P:vacuole organization"/>
    <property type="evidence" value="ECO:0007669"/>
    <property type="project" value="TreeGrafter"/>
</dbReference>
<dbReference type="PANTHER" id="PTHR23323:SF24">
    <property type="entry name" value="VACUOLAR PROTEIN SORTING-ASSOCIATED PROTEIN 11 HOMOLOG"/>
    <property type="match status" value="1"/>
</dbReference>
<dbReference type="GO" id="GO:0007032">
    <property type="term" value="P:endosome organization"/>
    <property type="evidence" value="ECO:0007669"/>
    <property type="project" value="TreeGrafter"/>
</dbReference>
<dbReference type="Gene3D" id="2.130.10.10">
    <property type="entry name" value="YVTN repeat-like/Quinoprotein amine dehydrogenase"/>
    <property type="match status" value="1"/>
</dbReference>
<evidence type="ECO:0000256" key="3">
    <source>
        <dbReference type="ARBA" id="ARBA00022723"/>
    </source>
</evidence>
<keyword evidence="5" id="KW-0862">Zinc</keyword>
<dbReference type="Pfam" id="PF23356">
    <property type="entry name" value="TPR_PEP5_VPS11"/>
    <property type="match status" value="2"/>
</dbReference>
<dbReference type="Gene3D" id="1.25.40.10">
    <property type="entry name" value="Tetratricopeptide repeat domain"/>
    <property type="match status" value="1"/>
</dbReference>
<evidence type="ECO:0000256" key="10">
    <source>
        <dbReference type="PROSITE-ProRule" id="PRU01006"/>
    </source>
</evidence>
<feature type="repeat" description="CHCR" evidence="10">
    <location>
        <begin position="436"/>
        <end position="581"/>
    </location>
</feature>